<protein>
    <submittedName>
        <fullName evidence="4">Putative glutathione s-transferase protein</fullName>
    </submittedName>
</protein>
<dbReference type="InterPro" id="IPR004046">
    <property type="entry name" value="GST_C"/>
</dbReference>
<dbReference type="GO" id="GO:0016740">
    <property type="term" value="F:transferase activity"/>
    <property type="evidence" value="ECO:0007669"/>
    <property type="project" value="UniProtKB-KW"/>
</dbReference>
<dbReference type="PANTHER" id="PTHR44051:SF3">
    <property type="entry name" value="TRANSCRIPTIONAL REGULATOR URE2"/>
    <property type="match status" value="1"/>
</dbReference>
<dbReference type="InterPro" id="IPR036282">
    <property type="entry name" value="Glutathione-S-Trfase_C_sf"/>
</dbReference>
<reference evidence="4" key="1">
    <citation type="submission" date="2020-01" db="EMBL/GenBank/DDBJ databases">
        <title>Identification and distribution of gene clusters putatively required for synthesis of sphingolipid metabolism inhibitors in phylogenetically diverse species of the filamentous fungus Fusarium.</title>
        <authorList>
            <person name="Kim H.-S."/>
            <person name="Busman M."/>
            <person name="Brown D.W."/>
            <person name="Divon H."/>
            <person name="Uhlig S."/>
            <person name="Proctor R.H."/>
        </authorList>
    </citation>
    <scope>NUCLEOTIDE SEQUENCE</scope>
    <source>
        <strain evidence="4">NRRL 53441</strain>
    </source>
</reference>
<dbReference type="InterPro" id="IPR010987">
    <property type="entry name" value="Glutathione-S-Trfase_C-like"/>
</dbReference>
<dbReference type="InterPro" id="IPR040079">
    <property type="entry name" value="Glutathione_S-Trfase"/>
</dbReference>
<sequence length="246" mass="28852">METIKIYNGPPGSGPNPWKVAIVLKELNLPWEFVWIPYADLVKEPYLNLNPNGRFPAMVDPNTNVTLFESGAIIQYLVAQYDTKHLISYPVENLQDKWSTDSWLMVQMSGQGPMFGQKMWFTHFHHKKNVETAITRYAEQSRRMLQVIDRHLHKRRQELKLESDTPAWLVGDKCTYADLSFVPWHFLFPALFVGERFEPEKEFPEFFRWSQELNKRQSVAQVIDERTKCMETMENSAAAVLPKRED</sequence>
<keyword evidence="4" id="KW-0808">Transferase</keyword>
<feature type="domain" description="GST C-terminal" evidence="3">
    <location>
        <begin position="93"/>
        <end position="239"/>
    </location>
</feature>
<dbReference type="InterPro" id="IPR036249">
    <property type="entry name" value="Thioredoxin-like_sf"/>
</dbReference>
<proteinExistence type="inferred from homology"/>
<dbReference type="PANTHER" id="PTHR44051">
    <property type="entry name" value="GLUTATHIONE S-TRANSFERASE-RELATED"/>
    <property type="match status" value="1"/>
</dbReference>
<dbReference type="SFLD" id="SFLDG00358">
    <property type="entry name" value="Main_(cytGST)"/>
    <property type="match status" value="1"/>
</dbReference>
<comment type="similarity">
    <text evidence="1">Belongs to the GST superfamily.</text>
</comment>
<name>A0A8H4KTC3_9HYPO</name>
<accession>A0A8H4KTC3</accession>
<comment type="caution">
    <text evidence="4">The sequence shown here is derived from an EMBL/GenBank/DDBJ whole genome shotgun (WGS) entry which is preliminary data.</text>
</comment>
<dbReference type="Pfam" id="PF00043">
    <property type="entry name" value="GST_C"/>
    <property type="match status" value="1"/>
</dbReference>
<gene>
    <name evidence="4" type="ORF">F53441_2657</name>
</gene>
<feature type="domain" description="GST N-terminal" evidence="2">
    <location>
        <begin position="4"/>
        <end position="85"/>
    </location>
</feature>
<dbReference type="PROSITE" id="PS50405">
    <property type="entry name" value="GST_CTER"/>
    <property type="match status" value="1"/>
</dbReference>
<evidence type="ECO:0000313" key="5">
    <source>
        <dbReference type="Proteomes" id="UP000605986"/>
    </source>
</evidence>
<organism evidence="4 5">
    <name type="scientific">Fusarium austroafricanum</name>
    <dbReference type="NCBI Taxonomy" id="2364996"/>
    <lineage>
        <taxon>Eukaryota</taxon>
        <taxon>Fungi</taxon>
        <taxon>Dikarya</taxon>
        <taxon>Ascomycota</taxon>
        <taxon>Pezizomycotina</taxon>
        <taxon>Sordariomycetes</taxon>
        <taxon>Hypocreomycetidae</taxon>
        <taxon>Hypocreales</taxon>
        <taxon>Nectriaceae</taxon>
        <taxon>Fusarium</taxon>
        <taxon>Fusarium concolor species complex</taxon>
    </lineage>
</organism>
<dbReference type="SUPFAM" id="SSF47616">
    <property type="entry name" value="GST C-terminal domain-like"/>
    <property type="match status" value="1"/>
</dbReference>
<evidence type="ECO:0000313" key="4">
    <source>
        <dbReference type="EMBL" id="KAF4454918.1"/>
    </source>
</evidence>
<dbReference type="Gene3D" id="1.20.1050.10">
    <property type="match status" value="2"/>
</dbReference>
<dbReference type="SFLD" id="SFLDS00019">
    <property type="entry name" value="Glutathione_Transferase_(cytos"/>
    <property type="match status" value="1"/>
</dbReference>
<dbReference type="Proteomes" id="UP000605986">
    <property type="component" value="Unassembled WGS sequence"/>
</dbReference>
<dbReference type="EMBL" id="JAADJG010000112">
    <property type="protein sequence ID" value="KAF4454918.1"/>
    <property type="molecule type" value="Genomic_DNA"/>
</dbReference>
<dbReference type="Pfam" id="PF13417">
    <property type="entry name" value="GST_N_3"/>
    <property type="match status" value="1"/>
</dbReference>
<evidence type="ECO:0000259" key="3">
    <source>
        <dbReference type="PROSITE" id="PS50405"/>
    </source>
</evidence>
<dbReference type="AlphaFoldDB" id="A0A8H4KTC3"/>
<dbReference type="Gene3D" id="3.40.30.10">
    <property type="entry name" value="Glutaredoxin"/>
    <property type="match status" value="1"/>
</dbReference>
<dbReference type="OrthoDB" id="422574at2759"/>
<dbReference type="CDD" id="cd03048">
    <property type="entry name" value="GST_N_Ure2p_like"/>
    <property type="match status" value="1"/>
</dbReference>
<evidence type="ECO:0000256" key="1">
    <source>
        <dbReference type="ARBA" id="ARBA00007409"/>
    </source>
</evidence>
<dbReference type="SUPFAM" id="SSF52833">
    <property type="entry name" value="Thioredoxin-like"/>
    <property type="match status" value="1"/>
</dbReference>
<keyword evidence="5" id="KW-1185">Reference proteome</keyword>
<evidence type="ECO:0000259" key="2">
    <source>
        <dbReference type="PROSITE" id="PS50404"/>
    </source>
</evidence>
<dbReference type="InterPro" id="IPR004045">
    <property type="entry name" value="Glutathione_S-Trfase_N"/>
</dbReference>
<dbReference type="PROSITE" id="PS50404">
    <property type="entry name" value="GST_NTER"/>
    <property type="match status" value="1"/>
</dbReference>